<sequence length="50" mass="5963">MKFGWLKDYLEVIRIWSQMVMMTRTLETQLKRTGFGSKREELKKGPAQKS</sequence>
<proteinExistence type="predicted"/>
<name>A0A5P8WD81_9NOSO</name>
<evidence type="ECO:0000313" key="1">
    <source>
        <dbReference type="EMBL" id="QFS50777.1"/>
    </source>
</evidence>
<dbReference type="AlphaFoldDB" id="A0A5P8WD81"/>
<reference evidence="1 2" key="1">
    <citation type="submission" date="2019-10" db="EMBL/GenBank/DDBJ databases">
        <title>Genomic and transcriptomic insights into the perfect genentic adaptation of a filamentous nitrogen-fixing cyanobacterium to rice fields.</title>
        <authorList>
            <person name="Chen Z."/>
        </authorList>
    </citation>
    <scope>NUCLEOTIDE SEQUENCE [LARGE SCALE GENOMIC DNA]</scope>
    <source>
        <strain evidence="1">CCNUC1</strain>
    </source>
</reference>
<gene>
    <name evidence="1" type="ORF">GXM_08271</name>
</gene>
<dbReference type="EMBL" id="CP045227">
    <property type="protein sequence ID" value="QFS50777.1"/>
    <property type="molecule type" value="Genomic_DNA"/>
</dbReference>
<evidence type="ECO:0000313" key="2">
    <source>
        <dbReference type="Proteomes" id="UP000326678"/>
    </source>
</evidence>
<dbReference type="Proteomes" id="UP000326678">
    <property type="component" value="Chromosome Gxm2"/>
</dbReference>
<dbReference type="KEGG" id="nsh:GXM_08271"/>
<organism evidence="1 2">
    <name type="scientific">Nostoc sphaeroides CCNUC1</name>
    <dbReference type="NCBI Taxonomy" id="2653204"/>
    <lineage>
        <taxon>Bacteria</taxon>
        <taxon>Bacillati</taxon>
        <taxon>Cyanobacteriota</taxon>
        <taxon>Cyanophyceae</taxon>
        <taxon>Nostocales</taxon>
        <taxon>Nostocaceae</taxon>
        <taxon>Nostoc</taxon>
    </lineage>
</organism>
<accession>A0A5P8WD81</accession>
<keyword evidence="2" id="KW-1185">Reference proteome</keyword>
<protein>
    <submittedName>
        <fullName evidence="1">Uncharacterized protein</fullName>
    </submittedName>
</protein>